<evidence type="ECO:0000313" key="2">
    <source>
        <dbReference type="EMBL" id="VFU32402.1"/>
    </source>
</evidence>
<evidence type="ECO:0000256" key="1">
    <source>
        <dbReference type="SAM" id="MobiDB-lite"/>
    </source>
</evidence>
<feature type="compositionally biased region" description="Low complexity" evidence="1">
    <location>
        <begin position="54"/>
        <end position="65"/>
    </location>
</feature>
<sequence length="86" mass="9851">MTKRKCLPSNQTLTPAYFFPVLFLFKPNPSQLTQRHPFSLLNSPSHRTLKSPREFPSSSPELSLPVPELVHNRKRQAMSSGQSQQF</sequence>
<protein>
    <submittedName>
        <fullName evidence="2">Uncharacterized protein</fullName>
    </submittedName>
</protein>
<accession>A0A6N2KZJ7</accession>
<proteinExistence type="predicted"/>
<reference evidence="2" key="1">
    <citation type="submission" date="2019-03" db="EMBL/GenBank/DDBJ databases">
        <authorList>
            <person name="Mank J."/>
            <person name="Almeida P."/>
        </authorList>
    </citation>
    <scope>NUCLEOTIDE SEQUENCE</scope>
    <source>
        <strain evidence="2">78183</strain>
    </source>
</reference>
<gene>
    <name evidence="2" type="ORF">SVIM_LOCUS141400</name>
</gene>
<dbReference type="AlphaFoldDB" id="A0A6N2KZJ7"/>
<dbReference type="EMBL" id="CAADRP010000780">
    <property type="protein sequence ID" value="VFU32402.1"/>
    <property type="molecule type" value="Genomic_DNA"/>
</dbReference>
<name>A0A6N2KZJ7_SALVM</name>
<organism evidence="2">
    <name type="scientific">Salix viminalis</name>
    <name type="common">Common osier</name>
    <name type="synonym">Basket willow</name>
    <dbReference type="NCBI Taxonomy" id="40686"/>
    <lineage>
        <taxon>Eukaryota</taxon>
        <taxon>Viridiplantae</taxon>
        <taxon>Streptophyta</taxon>
        <taxon>Embryophyta</taxon>
        <taxon>Tracheophyta</taxon>
        <taxon>Spermatophyta</taxon>
        <taxon>Magnoliopsida</taxon>
        <taxon>eudicotyledons</taxon>
        <taxon>Gunneridae</taxon>
        <taxon>Pentapetalae</taxon>
        <taxon>rosids</taxon>
        <taxon>fabids</taxon>
        <taxon>Malpighiales</taxon>
        <taxon>Salicaceae</taxon>
        <taxon>Saliceae</taxon>
        <taxon>Salix</taxon>
    </lineage>
</organism>
<feature type="compositionally biased region" description="Polar residues" evidence="1">
    <location>
        <begin position="36"/>
        <end position="46"/>
    </location>
</feature>
<feature type="region of interest" description="Disordered" evidence="1">
    <location>
        <begin position="36"/>
        <end position="65"/>
    </location>
</feature>